<dbReference type="Proteomes" id="UP000826212">
    <property type="component" value="Chromosome"/>
</dbReference>
<dbReference type="EMBL" id="CP081303">
    <property type="protein sequence ID" value="QZE14125.1"/>
    <property type="molecule type" value="Genomic_DNA"/>
</dbReference>
<evidence type="ECO:0000313" key="1">
    <source>
        <dbReference type="EMBL" id="QZE14125.1"/>
    </source>
</evidence>
<dbReference type="EC" id="3.6.4.12" evidence="1"/>
<name>A0AC61NEW0_9BACT</name>
<gene>
    <name evidence="1" type="primary">ruvA</name>
    <name evidence="1" type="ORF">K4L44_16590</name>
</gene>
<keyword evidence="2" id="KW-1185">Reference proteome</keyword>
<keyword evidence="1" id="KW-0378">Hydrolase</keyword>
<evidence type="ECO:0000313" key="2">
    <source>
        <dbReference type="Proteomes" id="UP000826212"/>
    </source>
</evidence>
<organism evidence="1 2">
    <name type="scientific">Halosquirtibacter laminarini</name>
    <dbReference type="NCBI Taxonomy" id="3374600"/>
    <lineage>
        <taxon>Bacteria</taxon>
        <taxon>Pseudomonadati</taxon>
        <taxon>Bacteroidota</taxon>
        <taxon>Bacteroidia</taxon>
        <taxon>Marinilabiliales</taxon>
        <taxon>Prolixibacteraceae</taxon>
        <taxon>Halosquirtibacter</taxon>
    </lineage>
</organism>
<protein>
    <submittedName>
        <fullName evidence="1">Holliday junction branch migration protein RuvA</fullName>
        <ecNumber evidence="1">3.6.4.12</ecNumber>
    </submittedName>
</protein>
<accession>A0AC61NEW0</accession>
<sequence>MYEYIKGQLIEVTPTYAVVEASNIGYQVFISLNSYQKIQTISEVLLWTHFVIREDARSLYGFYDKEERTLFRHLISVNGVGSNTAMVMLSTFPTMELTQAIQTDDVNTLKSIKGIGAKTAQRILIDLKDKVGKIEGDTHIVASQNNTNKNEALSAMVMLGFNKKATEKVIDKIIKENPGLAVEPIIKLALKSL</sequence>
<proteinExistence type="predicted"/>
<reference evidence="1" key="1">
    <citation type="submission" date="2021-08" db="EMBL/GenBank/DDBJ databases">
        <title>Novel anaerobic bacterium isolated from sea squirt in East Sea, Republic of Korea.</title>
        <authorList>
            <person name="Nguyen T.H."/>
            <person name="Li Z."/>
            <person name="Lee Y.-J."/>
            <person name="Ko J."/>
            <person name="Kim S.-G."/>
        </authorList>
    </citation>
    <scope>NUCLEOTIDE SEQUENCE</scope>
    <source>
        <strain evidence="1">KCTC 25031</strain>
    </source>
</reference>